<feature type="region of interest" description="Disordered" evidence="1">
    <location>
        <begin position="265"/>
        <end position="300"/>
    </location>
</feature>
<reference evidence="2 3" key="1">
    <citation type="submission" date="2018-10" db="EMBL/GenBank/DDBJ databases">
        <title>Oceanobacillus sp. YLB-02 draft genome.</title>
        <authorList>
            <person name="Yu L."/>
        </authorList>
    </citation>
    <scope>NUCLEOTIDE SEQUENCE [LARGE SCALE GENOMIC DNA]</scope>
    <source>
        <strain evidence="2 3">YLB-02</strain>
    </source>
</reference>
<dbReference type="InterPro" id="IPR010106">
    <property type="entry name" value="RpnA"/>
</dbReference>
<dbReference type="AlphaFoldDB" id="A0A498D5J9"/>
<evidence type="ECO:0000313" key="3">
    <source>
        <dbReference type="Proteomes" id="UP000270219"/>
    </source>
</evidence>
<dbReference type="OrthoDB" id="1097360at2"/>
<dbReference type="PANTHER" id="PTHR41317:SF1">
    <property type="entry name" value="PD-(D_E)XK NUCLEASE FAMILY TRANSPOSASE"/>
    <property type="match status" value="1"/>
</dbReference>
<gene>
    <name evidence="2" type="ORF">D8M04_13380</name>
</gene>
<dbReference type="Proteomes" id="UP000270219">
    <property type="component" value="Unassembled WGS sequence"/>
</dbReference>
<dbReference type="Pfam" id="PF12784">
    <property type="entry name" value="PDDEXK_2"/>
    <property type="match status" value="1"/>
</dbReference>
<dbReference type="RefSeq" id="WP_121523790.1">
    <property type="nucleotide sequence ID" value="NZ_RCHR01000004.1"/>
</dbReference>
<evidence type="ECO:0000256" key="1">
    <source>
        <dbReference type="SAM" id="MobiDB-lite"/>
    </source>
</evidence>
<accession>A0A498D5J9</accession>
<keyword evidence="3" id="KW-1185">Reference proteome</keyword>
<dbReference type="EMBL" id="RCHR01000004">
    <property type="protein sequence ID" value="RLL43893.1"/>
    <property type="molecule type" value="Genomic_DNA"/>
</dbReference>
<protein>
    <submittedName>
        <fullName evidence="2">Rpn family recombination-promoting nuclease/putative transposase</fullName>
    </submittedName>
</protein>
<comment type="caution">
    <text evidence="2">The sequence shown here is derived from an EMBL/GenBank/DDBJ whole genome shotgun (WGS) entry which is preliminary data.</text>
</comment>
<dbReference type="PANTHER" id="PTHR41317">
    <property type="entry name" value="PD-(D_E)XK NUCLEASE FAMILY TRANSPOSASE"/>
    <property type="match status" value="1"/>
</dbReference>
<name>A0A498D5J9_9BACI</name>
<sequence length="339" mass="40388">MDGFESRLCFKQLFGNEQNKAITVVFLNAILQRTDRERIKDISFSNTESGGEYVEDKQSRLDLLVVTDDGERMNVEIQFTNKYDMIKRSIYYWSGIYRNPLQKRMSYKELSPVISINILNFNVFHQTERFHTTYHLFEDEEKFKLTNVMEFHFIEMPKLIKSWKEAKLDPWNDILARWLLMLGMVDHRNEKVYEGIYLELEELAMKDELLKKAFQNWEELSMTHEEYLAYESRLKHIMDEEAAKREAELRLQEVKEEAEKAIKEGREKGLEQGLEEGREQGREQGREEGRREGEKIGMENEKETIAHRLLETGINIEIVISSTKLPKEKVMEIQREIRE</sequence>
<dbReference type="NCBIfam" id="TIGR01784">
    <property type="entry name" value="T_den_put_tspse"/>
    <property type="match status" value="1"/>
</dbReference>
<organism evidence="2 3">
    <name type="scientific">Oceanobacillus piezotolerans</name>
    <dbReference type="NCBI Taxonomy" id="2448030"/>
    <lineage>
        <taxon>Bacteria</taxon>
        <taxon>Bacillati</taxon>
        <taxon>Bacillota</taxon>
        <taxon>Bacilli</taxon>
        <taxon>Bacillales</taxon>
        <taxon>Bacillaceae</taxon>
        <taxon>Oceanobacillus</taxon>
    </lineage>
</organism>
<evidence type="ECO:0000313" key="2">
    <source>
        <dbReference type="EMBL" id="RLL43893.1"/>
    </source>
</evidence>
<proteinExistence type="predicted"/>